<evidence type="ECO:0000313" key="4">
    <source>
        <dbReference type="Proteomes" id="UP000095657"/>
    </source>
</evidence>
<evidence type="ECO:0000313" key="3">
    <source>
        <dbReference type="EMBL" id="CUP36412.1"/>
    </source>
</evidence>
<keyword evidence="3" id="KW-0326">Glycosidase</keyword>
<dbReference type="GO" id="GO:0004565">
    <property type="term" value="F:beta-galactosidase activity"/>
    <property type="evidence" value="ECO:0007669"/>
    <property type="project" value="UniProtKB-EC"/>
</dbReference>
<dbReference type="GO" id="GO:0005975">
    <property type="term" value="P:carbohydrate metabolic process"/>
    <property type="evidence" value="ECO:0007669"/>
    <property type="project" value="InterPro"/>
</dbReference>
<dbReference type="EC" id="3.2.1.23" evidence="3"/>
<accession>A0A174MJ64</accession>
<dbReference type="PRINTS" id="PR00742">
    <property type="entry name" value="GLHYDRLASE35"/>
</dbReference>
<dbReference type="Proteomes" id="UP000095657">
    <property type="component" value="Unassembled WGS sequence"/>
</dbReference>
<organism evidence="3 4">
    <name type="scientific">Bacteroides caccae</name>
    <dbReference type="NCBI Taxonomy" id="47678"/>
    <lineage>
        <taxon>Bacteria</taxon>
        <taxon>Pseudomonadati</taxon>
        <taxon>Bacteroidota</taxon>
        <taxon>Bacteroidia</taxon>
        <taxon>Bacteroidales</taxon>
        <taxon>Bacteroidaceae</taxon>
        <taxon>Bacteroides</taxon>
    </lineage>
</organism>
<comment type="similarity">
    <text evidence="1">Belongs to the glycosyl hydrolase 35 family.</text>
</comment>
<feature type="domain" description="Glycoside hydrolase 35 catalytic" evidence="2">
    <location>
        <begin position="31"/>
        <end position="211"/>
    </location>
</feature>
<protein>
    <submittedName>
        <fullName evidence="3">Putative exported beta-galactosidase</fullName>
        <ecNumber evidence="3">3.2.1.23</ecNumber>
    </submittedName>
</protein>
<dbReference type="EMBL" id="CZAI01000004">
    <property type="protein sequence ID" value="CUP36412.1"/>
    <property type="molecule type" value="Genomic_DNA"/>
</dbReference>
<name>A0A174MJ64_9BACE</name>
<evidence type="ECO:0000259" key="2">
    <source>
        <dbReference type="Pfam" id="PF01301"/>
    </source>
</evidence>
<dbReference type="PANTHER" id="PTHR23421">
    <property type="entry name" value="BETA-GALACTOSIDASE RELATED"/>
    <property type="match status" value="1"/>
</dbReference>
<dbReference type="Gene3D" id="3.20.20.80">
    <property type="entry name" value="Glycosidases"/>
    <property type="match status" value="1"/>
</dbReference>
<sequence length="238" mass="27525">MKLIKVFFLIVFILCCELTSAQQRFKIENGSFLIVGKRTQLICGEMHYSCIPHEYWRDRLKRTKAMGLNTISTYVLGNFHKRQLGIFDFKGQADLSHFIKLTQEESLYVLLRPGPYVFAEWDFGGYPYRLLNEEGMVFRSRNEHFLKACERYIMRLGEELSSQTINRRDNILMVQLENEYGSYGDDKIYLSALKNMIQKAGFDIPLLTCDRGGQIEAGHLEGVFPAINGVLGDDILRL</sequence>
<dbReference type="STRING" id="47678.ERS852494_02078"/>
<dbReference type="AlphaFoldDB" id="A0A174MJ64"/>
<dbReference type="RefSeq" id="WP_055171709.1">
    <property type="nucleotide sequence ID" value="NZ_CAXSLD010000029.1"/>
</dbReference>
<keyword evidence="3" id="KW-0378">Hydrolase</keyword>
<reference evidence="3 4" key="1">
    <citation type="submission" date="2015-09" db="EMBL/GenBank/DDBJ databases">
        <authorList>
            <consortium name="Pathogen Informatics"/>
        </authorList>
    </citation>
    <scope>NUCLEOTIDE SEQUENCE [LARGE SCALE GENOMIC DNA]</scope>
    <source>
        <strain evidence="3 4">2789STDY5834880</strain>
    </source>
</reference>
<evidence type="ECO:0000256" key="1">
    <source>
        <dbReference type="ARBA" id="ARBA00009809"/>
    </source>
</evidence>
<proteinExistence type="inferred from homology"/>
<dbReference type="Pfam" id="PF01301">
    <property type="entry name" value="Glyco_hydro_35"/>
    <property type="match status" value="1"/>
</dbReference>
<dbReference type="InterPro" id="IPR031330">
    <property type="entry name" value="Gly_Hdrlase_35_cat"/>
</dbReference>
<dbReference type="SUPFAM" id="SSF51445">
    <property type="entry name" value="(Trans)glycosidases"/>
    <property type="match status" value="1"/>
</dbReference>
<dbReference type="InterPro" id="IPR017853">
    <property type="entry name" value="GH"/>
</dbReference>
<dbReference type="InterPro" id="IPR001944">
    <property type="entry name" value="Glycoside_Hdrlase_35"/>
</dbReference>
<gene>
    <name evidence="3" type="primary">bga_3</name>
    <name evidence="3" type="ORF">ERS852494_02078</name>
</gene>